<dbReference type="InterPro" id="IPR001647">
    <property type="entry name" value="HTH_TetR"/>
</dbReference>
<reference evidence="4 5" key="1">
    <citation type="submission" date="2014-11" db="EMBL/GenBank/DDBJ databases">
        <title>Draft Genome Sequences of Paenibacillus polymyxa NRRL B-30509 and Paenibacillus terrae NRRL B-30644, Strains from a Poultry Environment that Produce Tridecaptin A and Paenicidins.</title>
        <authorList>
            <person name="van Belkum M.J."/>
            <person name="Lohans C.T."/>
            <person name="Vederas J.C."/>
        </authorList>
    </citation>
    <scope>NUCLEOTIDE SEQUENCE [LARGE SCALE GENOMIC DNA]</scope>
    <source>
        <strain evidence="4 5">NRRL B-30644</strain>
    </source>
</reference>
<protein>
    <recommendedName>
        <fullName evidence="6">TetR family transcriptional regulator</fullName>
    </recommendedName>
</protein>
<dbReference type="EMBL" id="JTHP01000040">
    <property type="protein sequence ID" value="KJD44157.1"/>
    <property type="molecule type" value="Genomic_DNA"/>
</dbReference>
<dbReference type="PANTHER" id="PTHR43479:SF16">
    <property type="entry name" value="HTH TETR-TYPE DOMAIN-CONTAINING PROTEIN"/>
    <property type="match status" value="1"/>
</dbReference>
<keyword evidence="5" id="KW-1185">Reference proteome</keyword>
<sequence length="188" mass="22691">MKYNEEVKDLRVRRTHTFLWNALEELLLYPRKDFNSITVKDICEKAMVHRTTFYKHFVDKYDLLNLGFLQFQDELRKNSLEERIQKPFQTIEKNSKRKMLDMIVLKQKKDDTLMNLLKNHIKEILMLDFIELNQRGKNFTVPLEIIAEFYASVISSLNIWWIQNSRDVSAVQMDEYFNQMINKSIFSI</sequence>
<dbReference type="Pfam" id="PF00440">
    <property type="entry name" value="TetR_N"/>
    <property type="match status" value="1"/>
</dbReference>
<dbReference type="InterPro" id="IPR009057">
    <property type="entry name" value="Homeodomain-like_sf"/>
</dbReference>
<proteinExistence type="predicted"/>
<dbReference type="SUPFAM" id="SSF46689">
    <property type="entry name" value="Homeodomain-like"/>
    <property type="match status" value="1"/>
</dbReference>
<dbReference type="InterPro" id="IPR050624">
    <property type="entry name" value="HTH-type_Tx_Regulator"/>
</dbReference>
<dbReference type="AlphaFoldDB" id="A0A0D7X283"/>
<dbReference type="Proteomes" id="UP000032534">
    <property type="component" value="Unassembled WGS sequence"/>
</dbReference>
<dbReference type="OrthoDB" id="9810250at2"/>
<evidence type="ECO:0000259" key="2">
    <source>
        <dbReference type="Pfam" id="PF00440"/>
    </source>
</evidence>
<evidence type="ECO:0000259" key="3">
    <source>
        <dbReference type="Pfam" id="PF14278"/>
    </source>
</evidence>
<dbReference type="RefSeq" id="WP_044647481.1">
    <property type="nucleotide sequence ID" value="NZ_JTHP01000040.1"/>
</dbReference>
<feature type="domain" description="Transcriptional regulator TetR C-terminal Firmicutes type" evidence="3">
    <location>
        <begin position="80"/>
        <end position="183"/>
    </location>
</feature>
<evidence type="ECO:0000313" key="5">
    <source>
        <dbReference type="Proteomes" id="UP000032534"/>
    </source>
</evidence>
<evidence type="ECO:0008006" key="6">
    <source>
        <dbReference type="Google" id="ProtNLM"/>
    </source>
</evidence>
<feature type="domain" description="HTH tetR-type" evidence="2">
    <location>
        <begin position="31"/>
        <end position="65"/>
    </location>
</feature>
<comment type="caution">
    <text evidence="4">The sequence shown here is derived from an EMBL/GenBank/DDBJ whole genome shotgun (WGS) entry which is preliminary data.</text>
</comment>
<name>A0A0D7X283_9BACL</name>
<dbReference type="InterPro" id="IPR039532">
    <property type="entry name" value="TetR_C_Firmicutes"/>
</dbReference>
<dbReference type="GO" id="GO:0003677">
    <property type="term" value="F:DNA binding"/>
    <property type="evidence" value="ECO:0007669"/>
    <property type="project" value="UniProtKB-KW"/>
</dbReference>
<gene>
    <name evidence="4" type="ORF">QD47_18285</name>
</gene>
<dbReference type="PANTHER" id="PTHR43479">
    <property type="entry name" value="ACREF/ENVCD OPERON REPRESSOR-RELATED"/>
    <property type="match status" value="1"/>
</dbReference>
<accession>A0A0D7X283</accession>
<organism evidence="4 5">
    <name type="scientific">Paenibacillus terrae</name>
    <dbReference type="NCBI Taxonomy" id="159743"/>
    <lineage>
        <taxon>Bacteria</taxon>
        <taxon>Bacillati</taxon>
        <taxon>Bacillota</taxon>
        <taxon>Bacilli</taxon>
        <taxon>Bacillales</taxon>
        <taxon>Paenibacillaceae</taxon>
        <taxon>Paenibacillus</taxon>
    </lineage>
</organism>
<dbReference type="Pfam" id="PF14278">
    <property type="entry name" value="TetR_C_8"/>
    <property type="match status" value="1"/>
</dbReference>
<dbReference type="Gene3D" id="1.10.357.10">
    <property type="entry name" value="Tetracycline Repressor, domain 2"/>
    <property type="match status" value="1"/>
</dbReference>
<keyword evidence="1" id="KW-0238">DNA-binding</keyword>
<evidence type="ECO:0000313" key="4">
    <source>
        <dbReference type="EMBL" id="KJD44157.1"/>
    </source>
</evidence>
<evidence type="ECO:0000256" key="1">
    <source>
        <dbReference type="ARBA" id="ARBA00023125"/>
    </source>
</evidence>
<dbReference type="PATRIC" id="fig|159743.3.peg.4067"/>